<dbReference type="GO" id="GO:0030488">
    <property type="term" value="P:tRNA methylation"/>
    <property type="evidence" value="ECO:0007669"/>
    <property type="project" value="UniProtKB-UniRule"/>
</dbReference>
<dbReference type="KEGG" id="crs:FQB35_10775"/>
<comment type="subcellular location">
    <subcellularLocation>
        <location evidence="1 12">Cytoplasm</location>
    </subcellularLocation>
</comment>
<evidence type="ECO:0000256" key="3">
    <source>
        <dbReference type="ARBA" id="ARBA00022490"/>
    </source>
</evidence>
<dbReference type="NCBIfam" id="TIGR00048">
    <property type="entry name" value="rRNA_mod_RlmN"/>
    <property type="match status" value="1"/>
</dbReference>
<evidence type="ECO:0000256" key="5">
    <source>
        <dbReference type="ARBA" id="ARBA00022603"/>
    </source>
</evidence>
<feature type="binding site" evidence="12">
    <location>
        <position position="117"/>
    </location>
    <ligand>
        <name>[4Fe-4S] cluster</name>
        <dbReference type="ChEBI" id="CHEBI:49883"/>
        <note>4Fe-4S-S-AdoMet</note>
    </ligand>
</feature>
<dbReference type="PANTHER" id="PTHR30544:SF5">
    <property type="entry name" value="RADICAL SAM CORE DOMAIN-CONTAINING PROTEIN"/>
    <property type="match status" value="1"/>
</dbReference>
<keyword evidence="10 12" id="KW-0408">Iron</keyword>
<dbReference type="FunFam" id="3.20.20.70:FF:000014">
    <property type="entry name" value="Probable dual-specificity RNA methyltransferase RlmN"/>
    <property type="match status" value="1"/>
</dbReference>
<keyword evidence="2 12" id="KW-0004">4Fe-4S</keyword>
<evidence type="ECO:0000256" key="2">
    <source>
        <dbReference type="ARBA" id="ARBA00022485"/>
    </source>
</evidence>
<feature type="active site" description="Proton acceptor" evidence="12">
    <location>
        <position position="93"/>
    </location>
</feature>
<feature type="binding site" evidence="12">
    <location>
        <begin position="160"/>
        <end position="161"/>
    </location>
    <ligand>
        <name>S-adenosyl-L-methionine</name>
        <dbReference type="ChEBI" id="CHEBI:59789"/>
    </ligand>
</feature>
<keyword evidence="12" id="KW-1015">Disulfide bond</keyword>
<keyword evidence="3 12" id="KW-0963">Cytoplasm</keyword>
<evidence type="ECO:0000259" key="13">
    <source>
        <dbReference type="PROSITE" id="PS51918"/>
    </source>
</evidence>
<dbReference type="InterPro" id="IPR004383">
    <property type="entry name" value="rRNA_lsu_MTrfase_RlmN/Cfr"/>
</dbReference>
<comment type="miscellaneous">
    <text evidence="12">Reaction proceeds by a ping-pong mechanism involving intermediate methylation of a conserved cysteine residue.</text>
</comment>
<dbReference type="CDD" id="cd01335">
    <property type="entry name" value="Radical_SAM"/>
    <property type="match status" value="1"/>
</dbReference>
<dbReference type="InterPro" id="IPR007197">
    <property type="entry name" value="rSAM"/>
</dbReference>
<keyword evidence="4 12" id="KW-0698">rRNA processing</keyword>
<keyword evidence="7 12" id="KW-0949">S-adenosyl-L-methionine</keyword>
<dbReference type="PIRSF" id="PIRSF006004">
    <property type="entry name" value="CHP00048"/>
    <property type="match status" value="1"/>
</dbReference>
<evidence type="ECO:0000256" key="8">
    <source>
        <dbReference type="ARBA" id="ARBA00022694"/>
    </source>
</evidence>
<dbReference type="InterPro" id="IPR027492">
    <property type="entry name" value="RNA_MTrfase_RlmN"/>
</dbReference>
<dbReference type="SFLD" id="SFLDS00029">
    <property type="entry name" value="Radical_SAM"/>
    <property type="match status" value="1"/>
</dbReference>
<comment type="similarity">
    <text evidence="12">Belongs to the radical SAM superfamily. RlmN family.</text>
</comment>
<dbReference type="GO" id="GO:0019843">
    <property type="term" value="F:rRNA binding"/>
    <property type="evidence" value="ECO:0007669"/>
    <property type="project" value="UniProtKB-UniRule"/>
</dbReference>
<keyword evidence="11 12" id="KW-0411">Iron-sulfur</keyword>
<evidence type="ECO:0000256" key="9">
    <source>
        <dbReference type="ARBA" id="ARBA00022723"/>
    </source>
</evidence>
<evidence type="ECO:0000256" key="10">
    <source>
        <dbReference type="ARBA" id="ARBA00023004"/>
    </source>
</evidence>
<feature type="binding site" evidence="12">
    <location>
        <begin position="215"/>
        <end position="217"/>
    </location>
    <ligand>
        <name>S-adenosyl-L-methionine</name>
        <dbReference type="ChEBI" id="CHEBI:59789"/>
    </ligand>
</feature>
<proteinExistence type="inferred from homology"/>
<dbReference type="Gene3D" id="3.20.20.70">
    <property type="entry name" value="Aldolase class I"/>
    <property type="match status" value="1"/>
</dbReference>
<comment type="cofactor">
    <cofactor evidence="12">
        <name>[4Fe-4S] cluster</name>
        <dbReference type="ChEBI" id="CHEBI:49883"/>
    </cofactor>
    <text evidence="12">Binds 1 [4Fe-4S] cluster. The cluster is coordinated with 3 cysteines and an exchangeable S-adenosyl-L-methionine.</text>
</comment>
<evidence type="ECO:0000256" key="1">
    <source>
        <dbReference type="ARBA" id="ARBA00004496"/>
    </source>
</evidence>
<feature type="binding site" evidence="12">
    <location>
        <position position="113"/>
    </location>
    <ligand>
        <name>[4Fe-4S] cluster</name>
        <dbReference type="ChEBI" id="CHEBI:49883"/>
        <note>4Fe-4S-S-AdoMet</note>
    </ligand>
</feature>
<evidence type="ECO:0000313" key="14">
    <source>
        <dbReference type="EMBL" id="QEK12773.1"/>
    </source>
</evidence>
<dbReference type="AlphaFoldDB" id="A0A5C0SE04"/>
<feature type="binding site" evidence="12">
    <location>
        <position position="120"/>
    </location>
    <ligand>
        <name>[4Fe-4S] cluster</name>
        <dbReference type="ChEBI" id="CHEBI:49883"/>
        <note>4Fe-4S-S-AdoMet</note>
    </ligand>
</feature>
<dbReference type="SFLD" id="SFLDG01062">
    <property type="entry name" value="methyltransferase_(Class_A)"/>
    <property type="match status" value="1"/>
</dbReference>
<evidence type="ECO:0000256" key="7">
    <source>
        <dbReference type="ARBA" id="ARBA00022691"/>
    </source>
</evidence>
<dbReference type="GO" id="GO:0005737">
    <property type="term" value="C:cytoplasm"/>
    <property type="evidence" value="ECO:0007669"/>
    <property type="project" value="UniProtKB-SubCell"/>
</dbReference>
<keyword evidence="8 12" id="KW-0819">tRNA processing</keyword>
<dbReference type="Pfam" id="PF21016">
    <property type="entry name" value="RlmN_N"/>
    <property type="match status" value="1"/>
</dbReference>
<evidence type="ECO:0000256" key="12">
    <source>
        <dbReference type="HAMAP-Rule" id="MF_01849"/>
    </source>
</evidence>
<comment type="caution">
    <text evidence="12">Lacks conserved residue(s) required for the propagation of feature annotation.</text>
</comment>
<evidence type="ECO:0000256" key="4">
    <source>
        <dbReference type="ARBA" id="ARBA00022552"/>
    </source>
</evidence>
<dbReference type="GO" id="GO:0070040">
    <property type="term" value="F:rRNA (adenine(2503)-C2-)-methyltransferase activity"/>
    <property type="evidence" value="ECO:0007669"/>
    <property type="project" value="UniProtKB-UniRule"/>
</dbReference>
<dbReference type="Proteomes" id="UP000324646">
    <property type="component" value="Chromosome"/>
</dbReference>
<comment type="catalytic activity">
    <reaction evidence="12">
        <text>adenosine(37) in tRNA + 2 reduced [2Fe-2S]-[ferredoxin] + 2 S-adenosyl-L-methionine = 2-methyladenosine(37) in tRNA + 5'-deoxyadenosine + L-methionine + 2 oxidized [2Fe-2S]-[ferredoxin] + S-adenosyl-L-homocysteine</text>
        <dbReference type="Rhea" id="RHEA:43332"/>
        <dbReference type="Rhea" id="RHEA-COMP:10000"/>
        <dbReference type="Rhea" id="RHEA-COMP:10001"/>
        <dbReference type="Rhea" id="RHEA-COMP:10162"/>
        <dbReference type="Rhea" id="RHEA-COMP:10485"/>
        <dbReference type="ChEBI" id="CHEBI:17319"/>
        <dbReference type="ChEBI" id="CHEBI:33737"/>
        <dbReference type="ChEBI" id="CHEBI:33738"/>
        <dbReference type="ChEBI" id="CHEBI:57844"/>
        <dbReference type="ChEBI" id="CHEBI:57856"/>
        <dbReference type="ChEBI" id="CHEBI:59789"/>
        <dbReference type="ChEBI" id="CHEBI:74411"/>
        <dbReference type="ChEBI" id="CHEBI:74497"/>
        <dbReference type="EC" id="2.1.1.192"/>
    </reaction>
</comment>
<dbReference type="Gene3D" id="1.10.150.530">
    <property type="match status" value="1"/>
</dbReference>
<dbReference type="OrthoDB" id="9793973at2"/>
<keyword evidence="9 12" id="KW-0479">Metal-binding</keyword>
<dbReference type="EC" id="2.1.1.192" evidence="12"/>
<keyword evidence="6 12" id="KW-0808">Transferase</keyword>
<comment type="catalytic activity">
    <reaction evidence="12">
        <text>adenosine(2503) in 23S rRNA + 2 reduced [2Fe-2S]-[ferredoxin] + 2 S-adenosyl-L-methionine = 2-methyladenosine(2503) in 23S rRNA + 5'-deoxyadenosine + L-methionine + 2 oxidized [2Fe-2S]-[ferredoxin] + S-adenosyl-L-homocysteine</text>
        <dbReference type="Rhea" id="RHEA:42916"/>
        <dbReference type="Rhea" id="RHEA-COMP:10000"/>
        <dbReference type="Rhea" id="RHEA-COMP:10001"/>
        <dbReference type="Rhea" id="RHEA-COMP:10152"/>
        <dbReference type="Rhea" id="RHEA-COMP:10282"/>
        <dbReference type="ChEBI" id="CHEBI:17319"/>
        <dbReference type="ChEBI" id="CHEBI:33737"/>
        <dbReference type="ChEBI" id="CHEBI:33738"/>
        <dbReference type="ChEBI" id="CHEBI:57844"/>
        <dbReference type="ChEBI" id="CHEBI:57856"/>
        <dbReference type="ChEBI" id="CHEBI:59789"/>
        <dbReference type="ChEBI" id="CHEBI:74411"/>
        <dbReference type="ChEBI" id="CHEBI:74497"/>
        <dbReference type="EC" id="2.1.1.192"/>
    </reaction>
</comment>
<feature type="domain" description="Radical SAM core" evidence="13">
    <location>
        <begin position="99"/>
        <end position="329"/>
    </location>
</feature>
<dbReference type="HAMAP" id="MF_01849">
    <property type="entry name" value="RNA_methyltr_RlmN"/>
    <property type="match status" value="1"/>
</dbReference>
<dbReference type="InterPro" id="IPR013785">
    <property type="entry name" value="Aldolase_TIM"/>
</dbReference>
<dbReference type="SFLD" id="SFLDF00275">
    <property type="entry name" value="adenosine_C2_methyltransferase"/>
    <property type="match status" value="1"/>
</dbReference>
<comment type="function">
    <text evidence="12">Specifically methylates position 2 of adenine 2503 in 23S rRNA and position 2 of adenine 37 in tRNAs.</text>
</comment>
<dbReference type="InterPro" id="IPR040072">
    <property type="entry name" value="Methyltransferase_A"/>
</dbReference>
<feature type="binding site" evidence="12">
    <location>
        <position position="291"/>
    </location>
    <ligand>
        <name>S-adenosyl-L-methionine</name>
        <dbReference type="ChEBI" id="CHEBI:59789"/>
    </ligand>
</feature>
<evidence type="ECO:0000256" key="6">
    <source>
        <dbReference type="ARBA" id="ARBA00022679"/>
    </source>
</evidence>
<dbReference type="GO" id="GO:0002935">
    <property type="term" value="F:tRNA (adenine(37)-C2)-methyltransferase activity"/>
    <property type="evidence" value="ECO:0007669"/>
    <property type="project" value="UniProtKB-UniRule"/>
</dbReference>
<dbReference type="InterPro" id="IPR048641">
    <property type="entry name" value="RlmN_N"/>
</dbReference>
<accession>A0A5C0SE04</accession>
<dbReference type="InterPro" id="IPR058240">
    <property type="entry name" value="rSAM_sf"/>
</dbReference>
<dbReference type="PROSITE" id="PS51918">
    <property type="entry name" value="RADICAL_SAM"/>
    <property type="match status" value="1"/>
</dbReference>
<dbReference type="GO" id="GO:0051539">
    <property type="term" value="F:4 iron, 4 sulfur cluster binding"/>
    <property type="evidence" value="ECO:0007669"/>
    <property type="project" value="UniProtKB-UniRule"/>
</dbReference>
<dbReference type="Pfam" id="PF04055">
    <property type="entry name" value="Radical_SAM"/>
    <property type="match status" value="1"/>
</dbReference>
<gene>
    <name evidence="12 14" type="primary">rlmN</name>
    <name evidence="14" type="ORF">FQB35_10775</name>
</gene>
<dbReference type="GO" id="GO:0046872">
    <property type="term" value="F:metal ion binding"/>
    <property type="evidence" value="ECO:0007669"/>
    <property type="project" value="UniProtKB-KW"/>
</dbReference>
<evidence type="ECO:0000313" key="15">
    <source>
        <dbReference type="Proteomes" id="UP000324646"/>
    </source>
</evidence>
<sequence length="352" mass="40369">MNDKIDLKSCNIQELEDFLTSIGEKRFRARQVFEWIHKGIENIDEMTNLSKALREKLKEEGYIGVLKIEDVLISKIDGTRKYLFLLEDGNIIESVLMKYKHGNSVCVSTQVGCRMGCKFCASTLEGVIRNLRAGEILDQVLTIQKDIKERISNVVLMGSGEPFDNYDEVLKFLDIINHPAGLNISLRNITISTCGLIPQMLDLANKKPQVTLAISLHAPNDELRSKMMPINFRYPLDELFRACKIYTDITNRRITFEYALIHNVNDTKEHAKELSERIKGILCHVNLIPLNKVDEREFQTAKTNKVKEFQSILKQNGIEATIRRELGSDINAACGQLRRRYLKHKKDMKNEA</sequence>
<evidence type="ECO:0000256" key="11">
    <source>
        <dbReference type="ARBA" id="ARBA00023014"/>
    </source>
</evidence>
<feature type="active site" description="S-methylcysteine intermediate" evidence="12">
    <location>
        <position position="334"/>
    </location>
</feature>
<reference evidence="14 15" key="1">
    <citation type="submission" date="2019-07" db="EMBL/GenBank/DDBJ databases">
        <title>Complete genome of Crassaminicella thermophila SY095.</title>
        <authorList>
            <person name="Li X."/>
        </authorList>
    </citation>
    <scope>NUCLEOTIDE SEQUENCE [LARGE SCALE GENOMIC DNA]</scope>
    <source>
        <strain evidence="14 15">SY095</strain>
    </source>
</reference>
<keyword evidence="15" id="KW-1185">Reference proteome</keyword>
<dbReference type="RefSeq" id="WP_148809909.1">
    <property type="nucleotide sequence ID" value="NZ_CP042243.1"/>
</dbReference>
<protein>
    <recommendedName>
        <fullName evidence="12">Probable dual-specificity RNA methyltransferase RlmN</fullName>
        <ecNumber evidence="12">2.1.1.192</ecNumber>
    </recommendedName>
    <alternativeName>
        <fullName evidence="12">23S rRNA (adenine(2503)-C(2))-methyltransferase</fullName>
    </alternativeName>
    <alternativeName>
        <fullName evidence="12">23S rRNA m2A2503 methyltransferase</fullName>
    </alternativeName>
    <alternativeName>
        <fullName evidence="12">Ribosomal RNA large subunit methyltransferase N</fullName>
    </alternativeName>
    <alternativeName>
        <fullName evidence="12">tRNA (adenine(37)-C(2))-methyltransferase</fullName>
    </alternativeName>
    <alternativeName>
        <fullName evidence="12">tRNA m2A37 methyltransferase</fullName>
    </alternativeName>
</protein>
<feature type="binding site" evidence="12">
    <location>
        <position position="192"/>
    </location>
    <ligand>
        <name>S-adenosyl-L-methionine</name>
        <dbReference type="ChEBI" id="CHEBI:59789"/>
    </ligand>
</feature>
<dbReference type="GO" id="GO:0070475">
    <property type="term" value="P:rRNA base methylation"/>
    <property type="evidence" value="ECO:0007669"/>
    <property type="project" value="UniProtKB-UniRule"/>
</dbReference>
<keyword evidence="5 12" id="KW-0489">Methyltransferase</keyword>
<dbReference type="SUPFAM" id="SSF102114">
    <property type="entry name" value="Radical SAM enzymes"/>
    <property type="match status" value="1"/>
</dbReference>
<dbReference type="PANTHER" id="PTHR30544">
    <property type="entry name" value="23S RRNA METHYLTRANSFERASE"/>
    <property type="match status" value="1"/>
</dbReference>
<organism evidence="14 15">
    <name type="scientific">Crassaminicella thermophila</name>
    <dbReference type="NCBI Taxonomy" id="2599308"/>
    <lineage>
        <taxon>Bacteria</taxon>
        <taxon>Bacillati</taxon>
        <taxon>Bacillota</taxon>
        <taxon>Clostridia</taxon>
        <taxon>Eubacteriales</taxon>
        <taxon>Clostridiaceae</taxon>
        <taxon>Crassaminicella</taxon>
    </lineage>
</organism>
<dbReference type="EMBL" id="CP042243">
    <property type="protein sequence ID" value="QEK12773.1"/>
    <property type="molecule type" value="Genomic_DNA"/>
</dbReference>
<dbReference type="GO" id="GO:0000049">
    <property type="term" value="F:tRNA binding"/>
    <property type="evidence" value="ECO:0007669"/>
    <property type="project" value="UniProtKB-UniRule"/>
</dbReference>
<name>A0A5C0SE04_CRATE</name>